<gene>
    <name evidence="1" type="ORF">ILEXP_LOCUS19696</name>
</gene>
<dbReference type="PANTHER" id="PTHR34211">
    <property type="entry name" value="CALCINEURIN-LIKE METALLO-PHOSPHOESTERASE SUPERFAMILY PROTEIN"/>
    <property type="match status" value="1"/>
</dbReference>
<sequence length="373" mass="42491">MIYFLSGCLSSSVLHDEYVWSANNTWSARLVNRLFYVMHTHDRAGLPSSSDSFHDSPPYVDWYEDNPMTLIMLEELVSNVDWDTQSDQAIQILAAGRRPEVLTILQNSAVLSVACCVFYSQCGNQAILRETTFERTNSGWFSVWKKQERNPWLANFFRVNEFKDQVCSSWFAPVGSASDYPLLSKWVIYAKLTCRGSCAESPNEISSIYSLGTTFIWLYIANYVVDRSTRWALTYPWSPEEYEKLKEKETNPDFLDMVPWYSGTSADLFKALFDLLVSVTVFVGRFDMRMMQAAMSRVQDEVKEDDLLYDIFSKSNEDDLWFDFMADTGDGGNSSYTVARLLAQPSILVRSGSGDSMLKLLRGKLLLIGGDLA</sequence>
<reference evidence="1 2" key="1">
    <citation type="submission" date="2024-02" db="EMBL/GenBank/DDBJ databases">
        <authorList>
            <person name="Vignale AGUSTIN F."/>
            <person name="Sosa J E."/>
            <person name="Modenutti C."/>
        </authorList>
    </citation>
    <scope>NUCLEOTIDE SEQUENCE [LARGE SCALE GENOMIC DNA]</scope>
</reference>
<evidence type="ECO:0000313" key="2">
    <source>
        <dbReference type="Proteomes" id="UP001642360"/>
    </source>
</evidence>
<keyword evidence="2" id="KW-1185">Reference proteome</keyword>
<dbReference type="Proteomes" id="UP001642360">
    <property type="component" value="Unassembled WGS sequence"/>
</dbReference>
<accession>A0ABC8S306</accession>
<evidence type="ECO:0000313" key="1">
    <source>
        <dbReference type="EMBL" id="CAK9151522.1"/>
    </source>
</evidence>
<dbReference type="PANTHER" id="PTHR34211:SF3">
    <property type="entry name" value="CALCINEURIN-LIKE METALLO-PHOSPHOESTERASE SUPERFAMILY PROTEIN"/>
    <property type="match status" value="1"/>
</dbReference>
<dbReference type="AlphaFoldDB" id="A0ABC8S306"/>
<organism evidence="1 2">
    <name type="scientific">Ilex paraguariensis</name>
    <name type="common">yerba mate</name>
    <dbReference type="NCBI Taxonomy" id="185542"/>
    <lineage>
        <taxon>Eukaryota</taxon>
        <taxon>Viridiplantae</taxon>
        <taxon>Streptophyta</taxon>
        <taxon>Embryophyta</taxon>
        <taxon>Tracheophyta</taxon>
        <taxon>Spermatophyta</taxon>
        <taxon>Magnoliopsida</taxon>
        <taxon>eudicotyledons</taxon>
        <taxon>Gunneridae</taxon>
        <taxon>Pentapetalae</taxon>
        <taxon>asterids</taxon>
        <taxon>campanulids</taxon>
        <taxon>Aquifoliales</taxon>
        <taxon>Aquifoliaceae</taxon>
        <taxon>Ilex</taxon>
    </lineage>
</organism>
<proteinExistence type="predicted"/>
<protein>
    <submittedName>
        <fullName evidence="1">Uncharacterized protein</fullName>
    </submittedName>
</protein>
<comment type="caution">
    <text evidence="1">The sequence shown here is derived from an EMBL/GenBank/DDBJ whole genome shotgun (WGS) entry which is preliminary data.</text>
</comment>
<name>A0ABC8S306_9AQUA</name>
<dbReference type="EMBL" id="CAUOFW020002154">
    <property type="protein sequence ID" value="CAK9151522.1"/>
    <property type="molecule type" value="Genomic_DNA"/>
</dbReference>